<proteinExistence type="predicted"/>
<name>A0A6F8ZKK9_9FIRM</name>
<dbReference type="EMBL" id="LR778114">
    <property type="protein sequence ID" value="CAB1130206.1"/>
    <property type="molecule type" value="Genomic_DNA"/>
</dbReference>
<dbReference type="AlphaFoldDB" id="A0A6F8ZKK9"/>
<protein>
    <submittedName>
        <fullName evidence="1">Uncharacterized protein</fullName>
    </submittedName>
</protein>
<reference evidence="1 2" key="1">
    <citation type="submission" date="2020-02" db="EMBL/GenBank/DDBJ databases">
        <authorList>
            <person name="Hogendoorn C."/>
        </authorList>
    </citation>
    <scope>NUCLEOTIDE SEQUENCE [LARGE SCALE GENOMIC DNA]</scope>
    <source>
        <strain evidence="1">R501</strain>
    </source>
</reference>
<evidence type="ECO:0000313" key="1">
    <source>
        <dbReference type="EMBL" id="CAB1130206.1"/>
    </source>
</evidence>
<gene>
    <name evidence="1" type="ORF">R50_2717</name>
</gene>
<organism evidence="1 2">
    <name type="scientific">Candidatus Hydrogenisulfobacillus filiaventi</name>
    <dbReference type="NCBI Taxonomy" id="2707344"/>
    <lineage>
        <taxon>Bacteria</taxon>
        <taxon>Bacillati</taxon>
        <taxon>Bacillota</taxon>
        <taxon>Clostridia</taxon>
        <taxon>Eubacteriales</taxon>
        <taxon>Clostridiales Family XVII. Incertae Sedis</taxon>
        <taxon>Candidatus Hydrogenisulfobacillus</taxon>
    </lineage>
</organism>
<keyword evidence="2" id="KW-1185">Reference proteome</keyword>
<dbReference type="Proteomes" id="UP000503399">
    <property type="component" value="Chromosome"/>
</dbReference>
<dbReference type="KEGG" id="hfv:R50_2717"/>
<accession>A0A6F8ZKK9</accession>
<sequence length="434" mass="46994">MDVTTTVLPARPPQPKTMINARAFEPLPEAAWAALRADLARLLLLGRGNRRQRGDARSWEEAAADFAHRGRAYMRLLPPWEKLYMASKTPWGTPDPPVATVDGRLGEWVPAPEAQAVADQFIGRPGWDLVEVCTYTGTFSVLEPWPDGFPLRFGRVPAWGSWYGPALVAQLGPERVARIPAAIVAPRAGGWWVQLTADPADPAGQPGGAVAEAVRAYWGPDRYHKLLSETANALTPAERPAPPPLAPLPAAQGDLLAAARAAYRALGWTQPRQVWALNTAGPAAVRQQLVELPVPAQLLAGMAPRERARVRREWAGWVLGAFLGDSALQLAGVQDPAAGAGDGPRWGWHPEVGAVAIGPMPGYFPVAFPVGYALKWLGRQEKDLRFWLALVVPPEQWPRAKPAGQPEAGPGVRRAVRWLGWALGRRTPLEGVIT</sequence>
<evidence type="ECO:0000313" key="2">
    <source>
        <dbReference type="Proteomes" id="UP000503399"/>
    </source>
</evidence>